<dbReference type="EMBL" id="AZDY01000012">
    <property type="protein sequence ID" value="KRK84553.1"/>
    <property type="molecule type" value="Genomic_DNA"/>
</dbReference>
<evidence type="ECO:0000259" key="1">
    <source>
        <dbReference type="Pfam" id="PF03354"/>
    </source>
</evidence>
<feature type="domain" description="Terminase large subunit-like ATPase" evidence="1">
    <location>
        <begin position="106"/>
        <end position="287"/>
    </location>
</feature>
<evidence type="ECO:0000313" key="3">
    <source>
        <dbReference type="EMBL" id="KRK84553.1"/>
    </source>
</evidence>
<dbReference type="InterPro" id="IPR046462">
    <property type="entry name" value="TerL_nuclease"/>
</dbReference>
<dbReference type="Pfam" id="PF20441">
    <property type="entry name" value="TerL_nuclease"/>
    <property type="match status" value="1"/>
</dbReference>
<dbReference type="PANTHER" id="PTHR41287">
    <property type="match status" value="1"/>
</dbReference>
<dbReference type="Pfam" id="PF03354">
    <property type="entry name" value="TerL_ATPase"/>
    <property type="match status" value="1"/>
</dbReference>
<organism evidence="3 4">
    <name type="scientific">Companilactobacillus bobalius DSM 19674</name>
    <dbReference type="NCBI Taxonomy" id="1423788"/>
    <lineage>
        <taxon>Bacteria</taxon>
        <taxon>Bacillati</taxon>
        <taxon>Bacillota</taxon>
        <taxon>Bacilli</taxon>
        <taxon>Lactobacillales</taxon>
        <taxon>Lactobacillaceae</taxon>
        <taxon>Companilactobacillus</taxon>
        <taxon>Companilactobacillus bobalius</taxon>
    </lineage>
</organism>
<dbReference type="InterPro" id="IPR005021">
    <property type="entry name" value="Terminase_largesu-like"/>
</dbReference>
<dbReference type="Proteomes" id="UP000051515">
    <property type="component" value="Unassembled WGS sequence"/>
</dbReference>
<dbReference type="OrthoDB" id="9760250at2"/>
<evidence type="ECO:0000313" key="4">
    <source>
        <dbReference type="Proteomes" id="UP000051515"/>
    </source>
</evidence>
<comment type="caution">
    <text evidence="3">The sequence shown here is derived from an EMBL/GenBank/DDBJ whole genome shotgun (WGS) entry which is preliminary data.</text>
</comment>
<feature type="domain" description="Terminase large subunit-like endonuclease" evidence="2">
    <location>
        <begin position="306"/>
        <end position="592"/>
    </location>
</feature>
<keyword evidence="4" id="KW-1185">Reference proteome</keyword>
<protein>
    <submittedName>
        <fullName evidence="3">Phage terminase, large subunit</fullName>
    </submittedName>
</protein>
<proteinExistence type="predicted"/>
<dbReference type="RefSeq" id="WP_056950735.1">
    <property type="nucleotide sequence ID" value="NZ_AZDY01000012.1"/>
</dbReference>
<dbReference type="GO" id="GO:0004519">
    <property type="term" value="F:endonuclease activity"/>
    <property type="evidence" value="ECO:0007669"/>
    <property type="project" value="InterPro"/>
</dbReference>
<dbReference type="InterPro" id="IPR046461">
    <property type="entry name" value="TerL_ATPase"/>
</dbReference>
<dbReference type="AlphaFoldDB" id="A0A0R1KVR6"/>
<accession>A0A0R1KVR6</accession>
<dbReference type="PATRIC" id="fig|1423788.3.peg.803"/>
<evidence type="ECO:0000259" key="2">
    <source>
        <dbReference type="Pfam" id="PF20441"/>
    </source>
</evidence>
<dbReference type="InterPro" id="IPR027417">
    <property type="entry name" value="P-loop_NTPase"/>
</dbReference>
<gene>
    <name evidence="3" type="ORF">FC78_GL000785</name>
</gene>
<dbReference type="STRING" id="1423788.FC78_GL000785"/>
<reference evidence="3 4" key="1">
    <citation type="journal article" date="2015" name="Genome Announc.">
        <title>Expanding the biotechnology potential of lactobacilli through comparative genomics of 213 strains and associated genera.</title>
        <authorList>
            <person name="Sun Z."/>
            <person name="Harris H.M."/>
            <person name="McCann A."/>
            <person name="Guo C."/>
            <person name="Argimon S."/>
            <person name="Zhang W."/>
            <person name="Yang X."/>
            <person name="Jeffery I.B."/>
            <person name="Cooney J.C."/>
            <person name="Kagawa T.F."/>
            <person name="Liu W."/>
            <person name="Song Y."/>
            <person name="Salvetti E."/>
            <person name="Wrobel A."/>
            <person name="Rasinkangas P."/>
            <person name="Parkhill J."/>
            <person name="Rea M.C."/>
            <person name="O'Sullivan O."/>
            <person name="Ritari J."/>
            <person name="Douillard F.P."/>
            <person name="Paul Ross R."/>
            <person name="Yang R."/>
            <person name="Briner A.E."/>
            <person name="Felis G.E."/>
            <person name="de Vos W.M."/>
            <person name="Barrangou R."/>
            <person name="Klaenhammer T.R."/>
            <person name="Caufield P.W."/>
            <person name="Cui Y."/>
            <person name="Zhang H."/>
            <person name="O'Toole P.W."/>
        </authorList>
    </citation>
    <scope>NUCLEOTIDE SEQUENCE [LARGE SCALE GENOMIC DNA]</scope>
    <source>
        <strain evidence="3 4">DSM 19674</strain>
    </source>
</reference>
<dbReference type="PANTHER" id="PTHR41287:SF1">
    <property type="entry name" value="PROTEIN YMFN"/>
    <property type="match status" value="1"/>
</dbReference>
<sequence length="624" mass="72705">MDLSKIKRSQRSLELLKEYRSRDFSDIKEKYKDEGTKYAFKVLDLEVISGYNMKLAAYRQLRDLQCVEDSTYNYPYYYDVEKCQQVLNFADICPNVDTGEPVPLMDWQNFILCLMFGWREIKTGNKRYGSVIISVARGQGKTYLMSIIACYSYLIETMGLDNQDLMVTSNITDQARKIYGYISTMMNKIIDKNVVFNELKKQTDLDVQYNKVIQRKTNNRLLQLSAESGKFDSYHFLFAVYDEAGETNHSVVTSKITSGQVKVPNSQFTQISTAYPDSTVPFKQEEDSIIKIMERDEHEEGDRKLVLIWSQDSEDEMNEPETWAKSNPLLLLPSEHDNLMSGLKQELDDKRLSGEEFRFANKNLNLWLDYKTNSYIDLDDWEATTSTTDFDIKGRDVYIGFDASLTSDNTSLTFIFPYKENGMERYHIMQHSFIPWKLMGSISAKEKSDGIEYRKFAELGYCTITNNERGLINLDQVYTWLMTFVEENNLNVLFFGYDALRTNNFTQALNDKTDWNIMAIKQTSYILTESIKYIQDSFFHRNISHEDDEIMKKALMNAEVGENRAGMEIGKSKQSLKIDVVDALIDAMYQAMYYFNDMRDRDDPLSRYSDDDIKKYLNSGKFSF</sequence>
<dbReference type="Gene3D" id="3.40.50.300">
    <property type="entry name" value="P-loop containing nucleotide triphosphate hydrolases"/>
    <property type="match status" value="1"/>
</dbReference>
<name>A0A0R1KVR6_9LACO</name>